<sequence>MINWKPMEITVEGERDSRSRSVSSNRSEQGVSPCSRETVSTLRSAEDKTSISNSTPVVKKLFSESLSVDTNNGNSNSDSSIENPLGGMNLDLSLESCAHSYEHIRE</sequence>
<name>A0AAU9SRB5_THLAR</name>
<feature type="compositionally biased region" description="Polar residues" evidence="1">
    <location>
        <begin position="28"/>
        <end position="43"/>
    </location>
</feature>
<dbReference type="EMBL" id="OU466862">
    <property type="protein sequence ID" value="CAH2070363.1"/>
    <property type="molecule type" value="Genomic_DNA"/>
</dbReference>
<feature type="non-terminal residue" evidence="2">
    <location>
        <position position="1"/>
    </location>
</feature>
<evidence type="ECO:0000313" key="3">
    <source>
        <dbReference type="Proteomes" id="UP000836841"/>
    </source>
</evidence>
<dbReference type="AlphaFoldDB" id="A0AAU9SRB5"/>
<accession>A0AAU9SRB5</accession>
<feature type="region of interest" description="Disordered" evidence="1">
    <location>
        <begin position="1"/>
        <end position="55"/>
    </location>
</feature>
<feature type="region of interest" description="Disordered" evidence="1">
    <location>
        <begin position="67"/>
        <end position="86"/>
    </location>
</feature>
<reference evidence="2 3" key="1">
    <citation type="submission" date="2022-03" db="EMBL/GenBank/DDBJ databases">
        <authorList>
            <person name="Nunn A."/>
            <person name="Chopra R."/>
            <person name="Nunn A."/>
            <person name="Contreras Garrido A."/>
        </authorList>
    </citation>
    <scope>NUCLEOTIDE SEQUENCE [LARGE SCALE GENOMIC DNA]</scope>
</reference>
<evidence type="ECO:0000313" key="2">
    <source>
        <dbReference type="EMBL" id="CAH2070363.1"/>
    </source>
</evidence>
<feature type="compositionally biased region" description="Low complexity" evidence="1">
    <location>
        <begin position="71"/>
        <end position="80"/>
    </location>
</feature>
<dbReference type="Proteomes" id="UP000836841">
    <property type="component" value="Chromosome 6"/>
</dbReference>
<keyword evidence="3" id="KW-1185">Reference proteome</keyword>
<evidence type="ECO:0000256" key="1">
    <source>
        <dbReference type="SAM" id="MobiDB-lite"/>
    </source>
</evidence>
<organism evidence="2 3">
    <name type="scientific">Thlaspi arvense</name>
    <name type="common">Field penny-cress</name>
    <dbReference type="NCBI Taxonomy" id="13288"/>
    <lineage>
        <taxon>Eukaryota</taxon>
        <taxon>Viridiplantae</taxon>
        <taxon>Streptophyta</taxon>
        <taxon>Embryophyta</taxon>
        <taxon>Tracheophyta</taxon>
        <taxon>Spermatophyta</taxon>
        <taxon>Magnoliopsida</taxon>
        <taxon>eudicotyledons</taxon>
        <taxon>Gunneridae</taxon>
        <taxon>Pentapetalae</taxon>
        <taxon>rosids</taxon>
        <taxon>malvids</taxon>
        <taxon>Brassicales</taxon>
        <taxon>Brassicaceae</taxon>
        <taxon>Thlaspideae</taxon>
        <taxon>Thlaspi</taxon>
    </lineage>
</organism>
<gene>
    <name evidence="2" type="ORF">TAV2_LOCUS19458</name>
</gene>
<proteinExistence type="predicted"/>
<protein>
    <submittedName>
        <fullName evidence="2">Uncharacterized protein</fullName>
    </submittedName>
</protein>